<organism evidence="2 3">
    <name type="scientific">Anaeramoeba ignava</name>
    <name type="common">Anaerobic marine amoeba</name>
    <dbReference type="NCBI Taxonomy" id="1746090"/>
    <lineage>
        <taxon>Eukaryota</taxon>
        <taxon>Metamonada</taxon>
        <taxon>Anaeramoebidae</taxon>
        <taxon>Anaeramoeba</taxon>
    </lineage>
</organism>
<dbReference type="Proteomes" id="UP001149090">
    <property type="component" value="Unassembled WGS sequence"/>
</dbReference>
<evidence type="ECO:0000313" key="3">
    <source>
        <dbReference type="Proteomes" id="UP001149090"/>
    </source>
</evidence>
<proteinExistence type="predicted"/>
<gene>
    <name evidence="2" type="ORF">M0811_13039</name>
</gene>
<evidence type="ECO:0000256" key="1">
    <source>
        <dbReference type="SAM" id="MobiDB-lite"/>
    </source>
</evidence>
<dbReference type="AlphaFoldDB" id="A0A9Q0L7T9"/>
<feature type="compositionally biased region" description="Basic residues" evidence="1">
    <location>
        <begin position="72"/>
        <end position="86"/>
    </location>
</feature>
<reference evidence="2" key="1">
    <citation type="submission" date="2022-10" db="EMBL/GenBank/DDBJ databases">
        <title>Novel sulphate-reducing endosymbionts in the free-living metamonad Anaeramoeba.</title>
        <authorList>
            <person name="Jerlstrom-Hultqvist J."/>
            <person name="Cepicka I."/>
            <person name="Gallot-Lavallee L."/>
            <person name="Salas-Leiva D."/>
            <person name="Curtis B.A."/>
            <person name="Zahonova K."/>
            <person name="Pipaliya S."/>
            <person name="Dacks J."/>
            <person name="Roger A.J."/>
        </authorList>
    </citation>
    <scope>NUCLEOTIDE SEQUENCE</scope>
    <source>
        <strain evidence="2">BMAN</strain>
    </source>
</reference>
<feature type="region of interest" description="Disordered" evidence="1">
    <location>
        <begin position="1"/>
        <end position="86"/>
    </location>
</feature>
<feature type="compositionally biased region" description="Polar residues" evidence="1">
    <location>
        <begin position="52"/>
        <end position="70"/>
    </location>
</feature>
<sequence length="299" mass="35525">MNQNEKEEEQLEMEIETQKKDHQPTKKNSKENVEYLSQKNSNFQQKKRIFFNYNSFDPNNSTNPFHTQNLKSKSKRKSKSEKKMSKKRWIKNIFKRKSKKAKKQKQKKEKEERKFFGLNPQFAKLKELKQFEFETTSHKKSTCVSFKTDLPILSILSNLQIALIISKIDFQFPNLFSIKTKTKHSKIEIRIVECPIFAHNNLIEIQFIHKKGDPKDFYTFCKEFLNIQSNQIDWNCGLLENIHQGSCGKIFEEFISSLIDSKNSEEQKEKFELLKKCIEKNPKIKPNDPSNIPFFINLQ</sequence>
<comment type="caution">
    <text evidence="2">The sequence shown here is derived from an EMBL/GenBank/DDBJ whole genome shotgun (WGS) entry which is preliminary data.</text>
</comment>
<dbReference type="Gene3D" id="1.10.287.2900">
    <property type="match status" value="1"/>
</dbReference>
<dbReference type="EMBL" id="JAPDFW010000129">
    <property type="protein sequence ID" value="KAJ5067369.1"/>
    <property type="molecule type" value="Genomic_DNA"/>
</dbReference>
<evidence type="ECO:0000313" key="2">
    <source>
        <dbReference type="EMBL" id="KAJ5067369.1"/>
    </source>
</evidence>
<accession>A0A9Q0L7T9</accession>
<feature type="compositionally biased region" description="Acidic residues" evidence="1">
    <location>
        <begin position="1"/>
        <end position="15"/>
    </location>
</feature>
<feature type="compositionally biased region" description="Basic and acidic residues" evidence="1">
    <location>
        <begin position="16"/>
        <end position="33"/>
    </location>
</feature>
<feature type="compositionally biased region" description="Polar residues" evidence="1">
    <location>
        <begin position="35"/>
        <end position="44"/>
    </location>
</feature>
<name>A0A9Q0L7T9_ANAIG</name>
<keyword evidence="3" id="KW-1185">Reference proteome</keyword>
<protein>
    <submittedName>
        <fullName evidence="2">Coiled-coil-helix-coiled-coil-helix domain containing 4</fullName>
    </submittedName>
</protein>